<dbReference type="OrthoDB" id="9774495at2"/>
<protein>
    <recommendedName>
        <fullName evidence="5">L-threonine aldolase</fullName>
        <ecNumber evidence="5">4.1.2.48</ecNumber>
    </recommendedName>
</protein>
<gene>
    <name evidence="7" type="primary">ltaE</name>
    <name evidence="7" type="ORF">DEA8626_03787</name>
</gene>
<reference evidence="7 8" key="1">
    <citation type="submission" date="2018-03" db="EMBL/GenBank/DDBJ databases">
        <authorList>
            <person name="Keele B.F."/>
        </authorList>
    </citation>
    <scope>NUCLEOTIDE SEQUENCE [LARGE SCALE GENOMIC DNA]</scope>
    <source>
        <strain evidence="7 8">CECT 8626</strain>
    </source>
</reference>
<keyword evidence="8" id="KW-1185">Reference proteome</keyword>
<keyword evidence="5 7" id="KW-0456">Lyase</keyword>
<dbReference type="EMBL" id="OMOQ01000004">
    <property type="protein sequence ID" value="SPH24749.1"/>
    <property type="molecule type" value="Genomic_DNA"/>
</dbReference>
<comment type="cofactor">
    <cofactor evidence="1 5">
        <name>pyridoxal 5'-phosphate</name>
        <dbReference type="ChEBI" id="CHEBI:597326"/>
    </cofactor>
</comment>
<keyword evidence="4 5" id="KW-0663">Pyridoxal phosphate</keyword>
<comment type="similarity">
    <text evidence="2 5">Belongs to the threonine aldolase family.</text>
</comment>
<evidence type="ECO:0000256" key="2">
    <source>
        <dbReference type="ARBA" id="ARBA00006966"/>
    </source>
</evidence>
<dbReference type="AlphaFoldDB" id="A0A2R8BMV0"/>
<dbReference type="RefSeq" id="WP_108854756.1">
    <property type="nucleotide sequence ID" value="NZ_OMOQ01000004.1"/>
</dbReference>
<dbReference type="GO" id="GO:0006567">
    <property type="term" value="P:L-threonine catabolic process"/>
    <property type="evidence" value="ECO:0007669"/>
    <property type="project" value="UniProtKB-UniRule"/>
</dbReference>
<dbReference type="SUPFAM" id="SSF53383">
    <property type="entry name" value="PLP-dependent transferases"/>
    <property type="match status" value="1"/>
</dbReference>
<evidence type="ECO:0000256" key="3">
    <source>
        <dbReference type="ARBA" id="ARBA00011881"/>
    </source>
</evidence>
<sequence length="352" mass="38023">MQFASDNSSGAAPEIMAALSAINEGYAPSYGADGAMDRVRRLSREIFEAPEAEVYLVNNGTTANALSLATYCPPWGAVYCHEAAHVEVDECGAPEFYIGGGKLVKVRGEDGKMTPETLRRAIEATPQGFVHATQRGAVTLTNVTEAGTVYSVDEMTALCAVAKSYGLPVHLDGARFANALVAADASPADMSWRAGIDILSLGGTKNGCMGVEAVVLFDPSKAWEFELRRKRGGHLFSKHRYLSAQMEAYLTDGLWLKLAAIANARAERLADGIAAFRSAAFLHPRDANMIFAALPRRLHRTLHEAGARYHLWPHAAMLDGPEDDPVGARFVCSWSTTEGDVDAFLAFIRDRD</sequence>
<dbReference type="Pfam" id="PF01212">
    <property type="entry name" value="Beta_elim_lyase"/>
    <property type="match status" value="1"/>
</dbReference>
<dbReference type="PANTHER" id="PTHR48097">
    <property type="entry name" value="L-THREONINE ALDOLASE-RELATED"/>
    <property type="match status" value="1"/>
</dbReference>
<dbReference type="GO" id="GO:0008732">
    <property type="term" value="F:L-allo-threonine aldolase activity"/>
    <property type="evidence" value="ECO:0007669"/>
    <property type="project" value="RHEA"/>
</dbReference>
<dbReference type="InterPro" id="IPR015421">
    <property type="entry name" value="PyrdxlP-dep_Trfase_major"/>
</dbReference>
<evidence type="ECO:0000256" key="5">
    <source>
        <dbReference type="PIRNR" id="PIRNR038940"/>
    </source>
</evidence>
<dbReference type="PIRSF" id="PIRSF038940">
    <property type="entry name" value="Low_specificity_LTA"/>
    <property type="match status" value="1"/>
</dbReference>
<comment type="subunit">
    <text evidence="3">Homotetramer.</text>
</comment>
<evidence type="ECO:0000313" key="8">
    <source>
        <dbReference type="Proteomes" id="UP000244924"/>
    </source>
</evidence>
<dbReference type="Proteomes" id="UP000244924">
    <property type="component" value="Unassembled WGS sequence"/>
</dbReference>
<comment type="catalytic activity">
    <reaction evidence="5">
        <text>L-allo-threonine = acetaldehyde + glycine</text>
        <dbReference type="Rhea" id="RHEA:26209"/>
        <dbReference type="ChEBI" id="CHEBI:15343"/>
        <dbReference type="ChEBI" id="CHEBI:57305"/>
        <dbReference type="ChEBI" id="CHEBI:58585"/>
        <dbReference type="EC" id="4.1.2.48"/>
    </reaction>
</comment>
<evidence type="ECO:0000259" key="6">
    <source>
        <dbReference type="Pfam" id="PF01212"/>
    </source>
</evidence>
<dbReference type="Gene3D" id="3.90.1150.10">
    <property type="entry name" value="Aspartate Aminotransferase, domain 1"/>
    <property type="match status" value="1"/>
</dbReference>
<evidence type="ECO:0000256" key="4">
    <source>
        <dbReference type="ARBA" id="ARBA00022898"/>
    </source>
</evidence>
<organism evidence="7 8">
    <name type="scientific">Albidovulum aquaemixtae</name>
    <dbReference type="NCBI Taxonomy" id="1542388"/>
    <lineage>
        <taxon>Bacteria</taxon>
        <taxon>Pseudomonadati</taxon>
        <taxon>Pseudomonadota</taxon>
        <taxon>Alphaproteobacteria</taxon>
        <taxon>Rhodobacterales</taxon>
        <taxon>Paracoccaceae</taxon>
        <taxon>Albidovulum</taxon>
    </lineage>
</organism>
<proteinExistence type="inferred from homology"/>
<evidence type="ECO:0000256" key="1">
    <source>
        <dbReference type="ARBA" id="ARBA00001933"/>
    </source>
</evidence>
<accession>A0A2R8BMV0</accession>
<dbReference type="InterPro" id="IPR015424">
    <property type="entry name" value="PyrdxlP-dep_Trfase"/>
</dbReference>
<comment type="catalytic activity">
    <reaction evidence="5">
        <text>L-threonine = acetaldehyde + glycine</text>
        <dbReference type="Rhea" id="RHEA:19625"/>
        <dbReference type="ChEBI" id="CHEBI:15343"/>
        <dbReference type="ChEBI" id="CHEBI:57305"/>
        <dbReference type="ChEBI" id="CHEBI:57926"/>
        <dbReference type="EC" id="4.1.2.48"/>
    </reaction>
</comment>
<comment type="function">
    <text evidence="5">Catalyzes the cleavage of L-allo-threonine and L-threonine to glycine and acetaldehyde.</text>
</comment>
<dbReference type="EC" id="4.1.2.48" evidence="5"/>
<name>A0A2R8BMV0_9RHOB</name>
<dbReference type="Gene3D" id="3.40.640.10">
    <property type="entry name" value="Type I PLP-dependent aspartate aminotransferase-like (Major domain)"/>
    <property type="match status" value="1"/>
</dbReference>
<dbReference type="InterPro" id="IPR001597">
    <property type="entry name" value="ArAA_b-elim_lyase/Thr_aldolase"/>
</dbReference>
<evidence type="ECO:0000313" key="7">
    <source>
        <dbReference type="EMBL" id="SPH24749.1"/>
    </source>
</evidence>
<dbReference type="PANTHER" id="PTHR48097:SF5">
    <property type="entry name" value="LOW SPECIFICITY L-THREONINE ALDOLASE"/>
    <property type="match status" value="1"/>
</dbReference>
<dbReference type="InterPro" id="IPR015422">
    <property type="entry name" value="PyrdxlP-dep_Trfase_small"/>
</dbReference>
<feature type="domain" description="Aromatic amino acid beta-eliminating lyase/threonine aldolase" evidence="6">
    <location>
        <begin position="2"/>
        <end position="291"/>
    </location>
</feature>
<dbReference type="InterPro" id="IPR026273">
    <property type="entry name" value="Low_specificity_L-TA_bact"/>
</dbReference>